<protein>
    <recommendedName>
        <fullName evidence="6">Carboxylic ester hydrolase</fullName>
        <ecNumber evidence="6">3.1.1.-</ecNumber>
    </recommendedName>
</protein>
<dbReference type="SUPFAM" id="SSF53474">
    <property type="entry name" value="alpha/beta-Hydrolases"/>
    <property type="match status" value="1"/>
</dbReference>
<organism evidence="8 9">
    <name type="scientific">Chilo suppressalis</name>
    <name type="common">Asiatic rice borer moth</name>
    <dbReference type="NCBI Taxonomy" id="168631"/>
    <lineage>
        <taxon>Eukaryota</taxon>
        <taxon>Metazoa</taxon>
        <taxon>Ecdysozoa</taxon>
        <taxon>Arthropoda</taxon>
        <taxon>Hexapoda</taxon>
        <taxon>Insecta</taxon>
        <taxon>Pterygota</taxon>
        <taxon>Neoptera</taxon>
        <taxon>Endopterygota</taxon>
        <taxon>Lepidoptera</taxon>
        <taxon>Glossata</taxon>
        <taxon>Ditrysia</taxon>
        <taxon>Pyraloidea</taxon>
        <taxon>Crambidae</taxon>
        <taxon>Crambinae</taxon>
        <taxon>Chilo</taxon>
    </lineage>
</organism>
<keyword evidence="4" id="KW-1015">Disulfide bond</keyword>
<dbReference type="Proteomes" id="UP001153292">
    <property type="component" value="Chromosome 11"/>
</dbReference>
<dbReference type="InterPro" id="IPR002018">
    <property type="entry name" value="CarbesteraseB"/>
</dbReference>
<accession>A0ABN8AUA9</accession>
<dbReference type="PROSITE" id="PS00122">
    <property type="entry name" value="CARBOXYLESTERASE_B_1"/>
    <property type="match status" value="1"/>
</dbReference>
<dbReference type="PANTHER" id="PTHR43142">
    <property type="entry name" value="CARBOXYLIC ESTER HYDROLASE"/>
    <property type="match status" value="1"/>
</dbReference>
<keyword evidence="6" id="KW-0732">Signal</keyword>
<dbReference type="Pfam" id="PF00135">
    <property type="entry name" value="COesterase"/>
    <property type="match status" value="1"/>
</dbReference>
<reference evidence="8" key="1">
    <citation type="submission" date="2021-12" db="EMBL/GenBank/DDBJ databases">
        <authorList>
            <person name="King R."/>
        </authorList>
    </citation>
    <scope>NUCLEOTIDE SEQUENCE</scope>
</reference>
<keyword evidence="5" id="KW-0325">Glycoprotein</keyword>
<evidence type="ECO:0000256" key="4">
    <source>
        <dbReference type="ARBA" id="ARBA00023157"/>
    </source>
</evidence>
<evidence type="ECO:0000259" key="7">
    <source>
        <dbReference type="Pfam" id="PF00135"/>
    </source>
</evidence>
<feature type="domain" description="Carboxylesterase type B" evidence="7">
    <location>
        <begin position="22"/>
        <end position="525"/>
    </location>
</feature>
<evidence type="ECO:0000313" key="8">
    <source>
        <dbReference type="EMBL" id="CAH0398195.1"/>
    </source>
</evidence>
<keyword evidence="9" id="KW-1185">Reference proteome</keyword>
<dbReference type="PANTHER" id="PTHR43142:SF1">
    <property type="entry name" value="CARBOXYLIC ESTER HYDROLASE"/>
    <property type="match status" value="1"/>
</dbReference>
<dbReference type="EMBL" id="OU963904">
    <property type="protein sequence ID" value="CAH0398195.1"/>
    <property type="molecule type" value="Genomic_DNA"/>
</dbReference>
<evidence type="ECO:0000313" key="9">
    <source>
        <dbReference type="Proteomes" id="UP001153292"/>
    </source>
</evidence>
<dbReference type="Gene3D" id="3.40.50.1820">
    <property type="entry name" value="alpha/beta hydrolase"/>
    <property type="match status" value="1"/>
</dbReference>
<dbReference type="InterPro" id="IPR029058">
    <property type="entry name" value="AB_hydrolase_fold"/>
</dbReference>
<proteinExistence type="inferred from homology"/>
<evidence type="ECO:0000256" key="2">
    <source>
        <dbReference type="ARBA" id="ARBA00022487"/>
    </source>
</evidence>
<comment type="similarity">
    <text evidence="1 6">Belongs to the type-B carboxylesterase/lipase family.</text>
</comment>
<feature type="chain" id="PRO_5044951481" description="Carboxylic ester hydrolase" evidence="6">
    <location>
        <begin position="19"/>
        <end position="557"/>
    </location>
</feature>
<evidence type="ECO:0000256" key="3">
    <source>
        <dbReference type="ARBA" id="ARBA00022801"/>
    </source>
</evidence>
<keyword evidence="2" id="KW-0719">Serine esterase</keyword>
<sequence length="557" mass="60940">MAALRLYCFFFIAAFVTGQGSDPIVRVSQGLLRGSWKVSAKGRNYASFQGIPYARPPVGKYRFREPQQHKPWSGTWDATRPLSACIQYDPSQKQIIGSENCLFVNVYTPNPNAAGSLPVLVFIHGGAFMYGSGGLYDPSPLMDRDMVVVTFNYRLGPMGFLSTGDEAAPGNAGLKDQAAALRWVRDNVMMFGGNPNSVTLTGCSAGGASVHYHYLSPLSKGLFARGVAFSGSAFASWTHAVKPAQKARTLASIVGCPTTTNREMVDCLKYRPAEVVVNAMIEMFDWKVHMFTPFTPTAEPAGVREPFLSQYPFHAAMGGTMQRVPLITSVTAEEGLYPAAAYLTDPSYLVELESRWAQLASNIFEFNDTLPASQHAAVAAKIKQTYLGGNPVSMETFPKLVQALGDRLFNVDVGKLAQIHALRSGQPVYVYRFAHRGSASLSNLLAENNGNYGVSHADDVLQVLKYPGLDFNTPEDKNMVDQLIDMIYSYATTGVPKFGNAAWSQVTAGSPELNYLEISSPSRADMKTSSDFGHKSFWDSLGFIENENYQPYLKDEL</sequence>
<gene>
    <name evidence="8" type="ORF">CHILSU_LOCUS1306</name>
</gene>
<evidence type="ECO:0000256" key="6">
    <source>
        <dbReference type="RuleBase" id="RU361235"/>
    </source>
</evidence>
<dbReference type="InterPro" id="IPR019826">
    <property type="entry name" value="Carboxylesterase_B_AS"/>
</dbReference>
<feature type="signal peptide" evidence="6">
    <location>
        <begin position="1"/>
        <end position="18"/>
    </location>
</feature>
<evidence type="ECO:0000256" key="1">
    <source>
        <dbReference type="ARBA" id="ARBA00005964"/>
    </source>
</evidence>
<name>A0ABN8AUA9_CHISP</name>
<dbReference type="EC" id="3.1.1.-" evidence="6"/>
<keyword evidence="3 6" id="KW-0378">Hydrolase</keyword>
<evidence type="ECO:0000256" key="5">
    <source>
        <dbReference type="ARBA" id="ARBA00023180"/>
    </source>
</evidence>